<dbReference type="GO" id="GO:0009073">
    <property type="term" value="P:aromatic amino acid family biosynthetic process"/>
    <property type="evidence" value="ECO:0007669"/>
    <property type="project" value="UniProtKB-KW"/>
</dbReference>
<dbReference type="GO" id="GO:0003866">
    <property type="term" value="F:3-phosphoshikimate 1-carboxyvinyltransferase activity"/>
    <property type="evidence" value="ECO:0007669"/>
    <property type="project" value="UniProtKB-UniRule"/>
</dbReference>
<dbReference type="SUPFAM" id="SSF55205">
    <property type="entry name" value="EPT/RTPC-like"/>
    <property type="match status" value="1"/>
</dbReference>
<dbReference type="FunFam" id="3.65.10.10:FF:000011">
    <property type="entry name" value="3-phosphoshikimate 1-carboxyvinyltransferase"/>
    <property type="match status" value="1"/>
</dbReference>
<dbReference type="AlphaFoldDB" id="A0A5J5L1H4"/>
<feature type="binding site" evidence="8">
    <location>
        <position position="438"/>
    </location>
    <ligand>
        <name>phosphoenolpyruvate</name>
        <dbReference type="ChEBI" id="CHEBI:58702"/>
    </ligand>
</feature>
<evidence type="ECO:0000256" key="3">
    <source>
        <dbReference type="ARBA" id="ARBA00022490"/>
    </source>
</evidence>
<evidence type="ECO:0000259" key="9">
    <source>
        <dbReference type="Pfam" id="PF00275"/>
    </source>
</evidence>
<feature type="binding site" evidence="8">
    <location>
        <position position="117"/>
    </location>
    <ligand>
        <name>phosphoenolpyruvate</name>
        <dbReference type="ChEBI" id="CHEBI:58702"/>
    </ligand>
</feature>
<feature type="binding site" evidence="8">
    <location>
        <position position="195"/>
    </location>
    <ligand>
        <name>3-phosphoshikimate</name>
        <dbReference type="ChEBI" id="CHEBI:145989"/>
    </ligand>
</feature>
<comment type="caution">
    <text evidence="10">The sequence shown here is derived from an EMBL/GenBank/DDBJ whole genome shotgun (WGS) entry which is preliminary data.</text>
</comment>
<keyword evidence="4 8" id="KW-0028">Amino-acid biosynthesis</keyword>
<feature type="domain" description="Enolpyruvate transferase" evidence="9">
    <location>
        <begin position="24"/>
        <end position="445"/>
    </location>
</feature>
<reference evidence="10 11" key="1">
    <citation type="submission" date="2019-05" db="EMBL/GenBank/DDBJ databases">
        <title>Kocuria coralli sp. nov., a novel actinobacterium isolated from coral reef seawater.</title>
        <authorList>
            <person name="Li J."/>
        </authorList>
    </citation>
    <scope>NUCLEOTIDE SEQUENCE [LARGE SCALE GENOMIC DNA]</scope>
    <source>
        <strain evidence="10 11">SCSIO 13007</strain>
    </source>
</reference>
<dbReference type="CDD" id="cd01556">
    <property type="entry name" value="EPSP_synthase"/>
    <property type="match status" value="1"/>
</dbReference>
<feature type="binding site" evidence="8">
    <location>
        <position position="145"/>
    </location>
    <ligand>
        <name>phosphoenolpyruvate</name>
        <dbReference type="ChEBI" id="CHEBI:58702"/>
    </ligand>
</feature>
<feature type="binding site" evidence="8">
    <location>
        <position position="196"/>
    </location>
    <ligand>
        <name>3-phosphoshikimate</name>
        <dbReference type="ChEBI" id="CHEBI:145989"/>
    </ligand>
</feature>
<dbReference type="EC" id="2.5.1.19" evidence="8"/>
<evidence type="ECO:0000256" key="4">
    <source>
        <dbReference type="ARBA" id="ARBA00022605"/>
    </source>
</evidence>
<evidence type="ECO:0000313" key="10">
    <source>
        <dbReference type="EMBL" id="KAA9395759.1"/>
    </source>
</evidence>
<evidence type="ECO:0000256" key="1">
    <source>
        <dbReference type="ARBA" id="ARBA00004811"/>
    </source>
</evidence>
<evidence type="ECO:0000256" key="8">
    <source>
        <dbReference type="HAMAP-Rule" id="MF_00210"/>
    </source>
</evidence>
<dbReference type="InterPro" id="IPR023193">
    <property type="entry name" value="EPSP_synthase_CS"/>
</dbReference>
<dbReference type="FunFam" id="3.65.10.10:FF:000010">
    <property type="entry name" value="3-phosphoshikimate 1-carboxyvinyltransferase"/>
    <property type="match status" value="1"/>
</dbReference>
<feature type="binding site" evidence="8">
    <location>
        <position position="341"/>
    </location>
    <ligand>
        <name>3-phosphoshikimate</name>
        <dbReference type="ChEBI" id="CHEBI:145989"/>
    </ligand>
</feature>
<evidence type="ECO:0000256" key="2">
    <source>
        <dbReference type="ARBA" id="ARBA00009948"/>
    </source>
</evidence>
<dbReference type="PIRSF" id="PIRSF000505">
    <property type="entry name" value="EPSPS"/>
    <property type="match status" value="1"/>
</dbReference>
<evidence type="ECO:0000313" key="11">
    <source>
        <dbReference type="Proteomes" id="UP000325957"/>
    </source>
</evidence>
<organism evidence="10 11">
    <name type="scientific">Kocuria coralli</name>
    <dbReference type="NCBI Taxonomy" id="1461025"/>
    <lineage>
        <taxon>Bacteria</taxon>
        <taxon>Bacillati</taxon>
        <taxon>Actinomycetota</taxon>
        <taxon>Actinomycetes</taxon>
        <taxon>Micrococcales</taxon>
        <taxon>Micrococcaceae</taxon>
        <taxon>Kocuria</taxon>
    </lineage>
</organism>
<feature type="binding site" evidence="8">
    <location>
        <position position="226"/>
    </location>
    <ligand>
        <name>3-phosphoshikimate</name>
        <dbReference type="ChEBI" id="CHEBI:145989"/>
    </ligand>
</feature>
<dbReference type="GO" id="GO:0008652">
    <property type="term" value="P:amino acid biosynthetic process"/>
    <property type="evidence" value="ECO:0007669"/>
    <property type="project" value="UniProtKB-KW"/>
</dbReference>
<proteinExistence type="inferred from homology"/>
<dbReference type="InterPro" id="IPR036968">
    <property type="entry name" value="Enolpyruvate_Tfrase_sf"/>
</dbReference>
<feature type="binding site" evidence="8">
    <location>
        <position position="194"/>
    </location>
    <ligand>
        <name>3-phosphoshikimate</name>
        <dbReference type="ChEBI" id="CHEBI:145989"/>
    </ligand>
</feature>
<dbReference type="InterPro" id="IPR013792">
    <property type="entry name" value="RNA3'P_cycl/enolpyr_Trfase_a/b"/>
</dbReference>
<dbReference type="HAMAP" id="MF_00210">
    <property type="entry name" value="EPSP_synth"/>
    <property type="match status" value="1"/>
</dbReference>
<feature type="binding site" evidence="8">
    <location>
        <position position="368"/>
    </location>
    <ligand>
        <name>3-phosphoshikimate</name>
        <dbReference type="ChEBI" id="CHEBI:145989"/>
    </ligand>
</feature>
<dbReference type="InterPro" id="IPR006264">
    <property type="entry name" value="EPSP_synthase"/>
</dbReference>
<dbReference type="InterPro" id="IPR001986">
    <property type="entry name" value="Enolpyruvate_Tfrase_dom"/>
</dbReference>
<accession>A0A5J5L1H4</accession>
<keyword evidence="5 8" id="KW-0808">Transferase</keyword>
<keyword evidence="6 8" id="KW-0057">Aromatic amino acid biosynthesis</keyword>
<evidence type="ECO:0000256" key="7">
    <source>
        <dbReference type="ARBA" id="ARBA00044633"/>
    </source>
</evidence>
<feature type="binding site" evidence="8">
    <location>
        <position position="196"/>
    </location>
    <ligand>
        <name>phosphoenolpyruvate</name>
        <dbReference type="ChEBI" id="CHEBI:58702"/>
    </ligand>
</feature>
<feature type="binding site" evidence="8">
    <location>
        <position position="37"/>
    </location>
    <ligand>
        <name>phosphoenolpyruvate</name>
        <dbReference type="ChEBI" id="CHEBI:58702"/>
    </ligand>
</feature>
<dbReference type="GO" id="GO:0005737">
    <property type="term" value="C:cytoplasm"/>
    <property type="evidence" value="ECO:0007669"/>
    <property type="project" value="UniProtKB-SubCell"/>
</dbReference>
<keyword evidence="3 8" id="KW-0963">Cytoplasm</keyword>
<dbReference type="PROSITE" id="PS00885">
    <property type="entry name" value="EPSP_SYNTHASE_2"/>
    <property type="match status" value="1"/>
</dbReference>
<feature type="binding site" evidence="8">
    <location>
        <position position="372"/>
    </location>
    <ligand>
        <name>phosphoenolpyruvate</name>
        <dbReference type="ChEBI" id="CHEBI:58702"/>
    </ligand>
</feature>
<comment type="similarity">
    <text evidence="2 8">Belongs to the EPSP synthase family.</text>
</comment>
<feature type="active site" description="Proton acceptor" evidence="8">
    <location>
        <position position="341"/>
    </location>
</feature>
<comment type="catalytic activity">
    <reaction evidence="7">
        <text>3-phosphoshikimate + phosphoenolpyruvate = 5-O-(1-carboxyvinyl)-3-phosphoshikimate + phosphate</text>
        <dbReference type="Rhea" id="RHEA:21256"/>
        <dbReference type="ChEBI" id="CHEBI:43474"/>
        <dbReference type="ChEBI" id="CHEBI:57701"/>
        <dbReference type="ChEBI" id="CHEBI:58702"/>
        <dbReference type="ChEBI" id="CHEBI:145989"/>
        <dbReference type="EC" id="2.5.1.19"/>
    </reaction>
    <physiologicalReaction direction="left-to-right" evidence="7">
        <dbReference type="Rhea" id="RHEA:21257"/>
    </physiologicalReaction>
</comment>
<dbReference type="EMBL" id="SZWF01000001">
    <property type="protein sequence ID" value="KAA9395759.1"/>
    <property type="molecule type" value="Genomic_DNA"/>
</dbReference>
<feature type="binding site" evidence="8">
    <location>
        <position position="42"/>
    </location>
    <ligand>
        <name>3-phosphoshikimate</name>
        <dbReference type="ChEBI" id="CHEBI:145989"/>
    </ligand>
</feature>
<dbReference type="PROSITE" id="PS00104">
    <property type="entry name" value="EPSP_SYNTHASE_1"/>
    <property type="match status" value="1"/>
</dbReference>
<dbReference type="GO" id="GO:0009423">
    <property type="term" value="P:chorismate biosynthetic process"/>
    <property type="evidence" value="ECO:0007669"/>
    <property type="project" value="UniProtKB-UniRule"/>
</dbReference>
<dbReference type="UniPathway" id="UPA00053">
    <property type="reaction ID" value="UER00089"/>
</dbReference>
<gene>
    <name evidence="8 10" type="primary">aroA</name>
    <name evidence="10" type="ORF">FCK90_00975</name>
</gene>
<feature type="binding site" evidence="8">
    <location>
        <position position="38"/>
    </location>
    <ligand>
        <name>3-phosphoshikimate</name>
        <dbReference type="ChEBI" id="CHEBI:145989"/>
    </ligand>
</feature>
<dbReference type="Proteomes" id="UP000325957">
    <property type="component" value="Unassembled WGS sequence"/>
</dbReference>
<evidence type="ECO:0000256" key="6">
    <source>
        <dbReference type="ARBA" id="ARBA00023141"/>
    </source>
</evidence>
<comment type="caution">
    <text evidence="8">Lacks conserved residue(s) required for the propagation of feature annotation.</text>
</comment>
<comment type="pathway">
    <text evidence="1 8">Metabolic intermediate biosynthesis; chorismate biosynthesis; chorismate from D-erythrose 4-phosphate and phosphoenolpyruvate: step 6/7.</text>
</comment>
<feature type="binding site" evidence="8">
    <location>
        <position position="413"/>
    </location>
    <ligand>
        <name>phosphoenolpyruvate</name>
        <dbReference type="ChEBI" id="CHEBI:58702"/>
    </ligand>
</feature>
<dbReference type="Pfam" id="PF00275">
    <property type="entry name" value="EPSP_synthase"/>
    <property type="match status" value="1"/>
</dbReference>
<dbReference type="Gene3D" id="3.65.10.10">
    <property type="entry name" value="Enolpyruvate transferase domain"/>
    <property type="match status" value="2"/>
</dbReference>
<protein>
    <recommendedName>
        <fullName evidence="8">3-phosphoshikimate 1-carboxyvinyltransferase</fullName>
        <ecNumber evidence="8">2.5.1.19</ecNumber>
    </recommendedName>
    <alternativeName>
        <fullName evidence="8">5-enolpyruvylshikimate-3-phosphate synthase</fullName>
        <shortName evidence="8">EPSP synthase</shortName>
        <shortName evidence="8">EPSPS</shortName>
    </alternativeName>
</protein>
<feature type="binding site" evidence="8">
    <location>
        <position position="37"/>
    </location>
    <ligand>
        <name>3-phosphoshikimate</name>
        <dbReference type="ChEBI" id="CHEBI:145989"/>
    </ligand>
</feature>
<comment type="function">
    <text evidence="8">Catalyzes the transfer of the enolpyruvyl moiety of phosphoenolpyruvate (PEP) to the 5-hydroxyl of shikimate-3-phosphate (S3P) to produce enolpyruvyl shikimate-3-phosphate and inorganic phosphate.</text>
</comment>
<dbReference type="PANTHER" id="PTHR21090:SF5">
    <property type="entry name" value="PENTAFUNCTIONAL AROM POLYPEPTIDE"/>
    <property type="match status" value="1"/>
</dbReference>
<evidence type="ECO:0000256" key="5">
    <source>
        <dbReference type="ARBA" id="ARBA00022679"/>
    </source>
</evidence>
<dbReference type="NCBIfam" id="TIGR01356">
    <property type="entry name" value="aroA"/>
    <property type="match status" value="1"/>
</dbReference>
<comment type="subcellular location">
    <subcellularLocation>
        <location evidence="8">Cytoplasm</location>
    </subcellularLocation>
</comment>
<comment type="subunit">
    <text evidence="8">Monomer.</text>
</comment>
<dbReference type="OrthoDB" id="9809920at2"/>
<keyword evidence="11" id="KW-1185">Reference proteome</keyword>
<name>A0A5J5L1H4_9MICC</name>
<dbReference type="PANTHER" id="PTHR21090">
    <property type="entry name" value="AROM/DEHYDROQUINATE SYNTHASE"/>
    <property type="match status" value="1"/>
</dbReference>
<sequence length="456" mass="47159">MPGEATGTEPAAAHPLWPAPFVGGTPVESSLTVPGSKSLTNRWLVLGALADGPSRLRAPLHSRDTSLMLQALRALGAQFEEIHGDSPFGPDLAVTPIPRPFGAAARRERSVDCGLAGTVMRFVPPLAALIPGRTRFDGDPHARKRPMGPVISALRALGATVEDDGTGSLPFTVHGPEAGGSLAGGELTIDAAGSSQFVTAVLLTASQLTGGLVLQHHSPDGAGIPSMPHIDMTVEVLREAGVNVDDSVPGRWVVSPGPVRAFDVRVEQDLSNAGPFLAAAVVTGGEVSIPHWPSETTQGGSHWQDILPRFGAAVEVADGVFTVRGPRSVSGVDLDLSEAGELAPTVAAICAVAGTPSRLRGIAHLRGHETDRLAALTAEINGLGGDVEETADGLIIRPAPLHGGTFHSYDDHRMATAGAVIGLVVDGVRVENIATTSKTLPQFPQMWAELLAGSRP</sequence>